<gene>
    <name evidence="6" type="ORF">SAMN04488063_2326</name>
</gene>
<dbReference type="RefSeq" id="WP_092892322.1">
    <property type="nucleotide sequence ID" value="NZ_FOOQ01000002.1"/>
</dbReference>
<evidence type="ECO:0000256" key="3">
    <source>
        <dbReference type="ARBA" id="ARBA00022643"/>
    </source>
</evidence>
<dbReference type="STRING" id="553467.SAMN04488063_2326"/>
<dbReference type="Pfam" id="PF01613">
    <property type="entry name" value="Flavin_Reduct"/>
    <property type="match status" value="1"/>
</dbReference>
<evidence type="ECO:0000313" key="7">
    <source>
        <dbReference type="Proteomes" id="UP000198876"/>
    </source>
</evidence>
<protein>
    <submittedName>
        <fullName evidence="6">NADH-FMN oxidoreductase RutF, flavin reductase (DIM6/NTAB) family</fullName>
    </submittedName>
</protein>
<dbReference type="SUPFAM" id="SSF50475">
    <property type="entry name" value="FMN-binding split barrel"/>
    <property type="match status" value="1"/>
</dbReference>
<keyword evidence="7" id="KW-1185">Reference proteome</keyword>
<comment type="similarity">
    <text evidence="4">Belongs to the flavoredoxin family.</text>
</comment>
<dbReference type="AlphaFoldDB" id="A0A1I2SKX2"/>
<dbReference type="InterPro" id="IPR012349">
    <property type="entry name" value="Split_barrel_FMN-bd"/>
</dbReference>
<proteinExistence type="inferred from homology"/>
<dbReference type="OrthoDB" id="8522at2157"/>
<dbReference type="PANTHER" id="PTHR33798">
    <property type="entry name" value="FLAVOPROTEIN OXYGENASE"/>
    <property type="match status" value="1"/>
</dbReference>
<evidence type="ECO:0000313" key="6">
    <source>
        <dbReference type="EMBL" id="SFG53173.1"/>
    </source>
</evidence>
<dbReference type="EMBL" id="FOOQ01000002">
    <property type="protein sequence ID" value="SFG53173.1"/>
    <property type="molecule type" value="Genomic_DNA"/>
</dbReference>
<dbReference type="Proteomes" id="UP000198876">
    <property type="component" value="Unassembled WGS sequence"/>
</dbReference>
<accession>A0A1I2SKX2</accession>
<dbReference type="InterPro" id="IPR002563">
    <property type="entry name" value="Flavin_Rdtase-like_dom"/>
</dbReference>
<dbReference type="GO" id="GO:0010181">
    <property type="term" value="F:FMN binding"/>
    <property type="evidence" value="ECO:0007669"/>
    <property type="project" value="InterPro"/>
</dbReference>
<feature type="domain" description="Flavin reductase like" evidence="5">
    <location>
        <begin position="22"/>
        <end position="166"/>
    </location>
</feature>
<evidence type="ECO:0000256" key="2">
    <source>
        <dbReference type="ARBA" id="ARBA00022630"/>
    </source>
</evidence>
<keyword evidence="3" id="KW-0288">FMN</keyword>
<name>A0A1I2SKX2_9EURY</name>
<comment type="cofactor">
    <cofactor evidence="1">
        <name>FMN</name>
        <dbReference type="ChEBI" id="CHEBI:58210"/>
    </cofactor>
</comment>
<dbReference type="PANTHER" id="PTHR33798:SF5">
    <property type="entry name" value="FLAVIN REDUCTASE LIKE DOMAIN-CONTAINING PROTEIN"/>
    <property type="match status" value="1"/>
</dbReference>
<evidence type="ECO:0000259" key="5">
    <source>
        <dbReference type="SMART" id="SM00903"/>
    </source>
</evidence>
<keyword evidence="2" id="KW-0285">Flavoprotein</keyword>
<organism evidence="6 7">
    <name type="scientific">Halopelagius inordinatus</name>
    <dbReference type="NCBI Taxonomy" id="553467"/>
    <lineage>
        <taxon>Archaea</taxon>
        <taxon>Methanobacteriati</taxon>
        <taxon>Methanobacteriota</taxon>
        <taxon>Stenosarchaea group</taxon>
        <taxon>Halobacteria</taxon>
        <taxon>Halobacteriales</taxon>
        <taxon>Haloferacaceae</taxon>
    </lineage>
</organism>
<evidence type="ECO:0000256" key="1">
    <source>
        <dbReference type="ARBA" id="ARBA00001917"/>
    </source>
</evidence>
<sequence>MKEFDVTEVDGRESARLIKSAVSPRPIAWISTADEAGRENLAPFSSYNYVSSKQPVVSFNSPNADHGGLKDTARNALDTGEFAVNVVTEPLLQQMDTTSERLPPGESEFDLAEIDRADCRRIDASRVADAAVTMECTLYDSHEVHDRLMVLGEVQYVHVADRVLTDGQIDMTKVDTVGRLGGPYYTISEPVEFERQF</sequence>
<reference evidence="7" key="1">
    <citation type="submission" date="2016-10" db="EMBL/GenBank/DDBJ databases">
        <authorList>
            <person name="Varghese N."/>
            <person name="Submissions S."/>
        </authorList>
    </citation>
    <scope>NUCLEOTIDE SEQUENCE [LARGE SCALE GENOMIC DNA]</scope>
    <source>
        <strain evidence="7">CGMCC 1.7739</strain>
    </source>
</reference>
<dbReference type="SMART" id="SM00903">
    <property type="entry name" value="Flavin_Reduct"/>
    <property type="match status" value="1"/>
</dbReference>
<dbReference type="Gene3D" id="2.30.110.10">
    <property type="entry name" value="Electron Transport, Fmn-binding Protein, Chain A"/>
    <property type="match status" value="1"/>
</dbReference>
<evidence type="ECO:0000256" key="4">
    <source>
        <dbReference type="ARBA" id="ARBA00038054"/>
    </source>
</evidence>